<dbReference type="RefSeq" id="WP_123667112.1">
    <property type="nucleotide sequence ID" value="NZ_RJKE01000001.1"/>
</dbReference>
<feature type="domain" description="HTH tetR-type" evidence="2">
    <location>
        <begin position="17"/>
        <end position="58"/>
    </location>
</feature>
<dbReference type="AlphaFoldDB" id="A0A3N1D314"/>
<dbReference type="EMBL" id="RJKE01000001">
    <property type="protein sequence ID" value="ROO87880.1"/>
    <property type="molecule type" value="Genomic_DNA"/>
</dbReference>
<dbReference type="SUPFAM" id="SSF46689">
    <property type="entry name" value="Homeodomain-like"/>
    <property type="match status" value="1"/>
</dbReference>
<dbReference type="Gene3D" id="1.10.357.10">
    <property type="entry name" value="Tetracycline Repressor, domain 2"/>
    <property type="match status" value="1"/>
</dbReference>
<evidence type="ECO:0000313" key="3">
    <source>
        <dbReference type="EMBL" id="ROO87880.1"/>
    </source>
</evidence>
<name>A0A3N1D314_9ACTN</name>
<proteinExistence type="predicted"/>
<dbReference type="InterPro" id="IPR009057">
    <property type="entry name" value="Homeodomain-like_sf"/>
</dbReference>
<protein>
    <submittedName>
        <fullName evidence="3">TetR family transcriptional regulator</fullName>
    </submittedName>
</protein>
<keyword evidence="4" id="KW-1185">Reference proteome</keyword>
<sequence>MASERPADGVDPDLVVVSRRLFAALGYDGTSAEMIADAAGVGVEAIAAAGGKRALYEAVMEGLSQTYLKLYEEAFRDLPAGDRGRHEWLDRAIDLHVANPELAYLWQHRSLSDALDLSDVEERFRAPARRRLRGLFGQEYPDQGRYEMVTSVFEWCVYGFVVGGILHSEKPGNPKDPREVTRFRSYMHHLLDLVIQDRDARRAP</sequence>
<evidence type="ECO:0000256" key="1">
    <source>
        <dbReference type="ARBA" id="ARBA00023125"/>
    </source>
</evidence>
<comment type="caution">
    <text evidence="3">The sequence shown here is derived from an EMBL/GenBank/DDBJ whole genome shotgun (WGS) entry which is preliminary data.</text>
</comment>
<dbReference type="Proteomes" id="UP000272400">
    <property type="component" value="Unassembled WGS sequence"/>
</dbReference>
<keyword evidence="1" id="KW-0238">DNA-binding</keyword>
<dbReference type="OrthoDB" id="3404594at2"/>
<reference evidence="3 4" key="1">
    <citation type="submission" date="2018-11" db="EMBL/GenBank/DDBJ databases">
        <title>Sequencing the genomes of 1000 actinobacteria strains.</title>
        <authorList>
            <person name="Klenk H.-P."/>
        </authorList>
    </citation>
    <scope>NUCLEOTIDE SEQUENCE [LARGE SCALE GENOMIC DNA]</scope>
    <source>
        <strain evidence="3 4">DSM 44254</strain>
    </source>
</reference>
<gene>
    <name evidence="3" type="ORF">EDD29_5528</name>
</gene>
<evidence type="ECO:0000259" key="2">
    <source>
        <dbReference type="Pfam" id="PF00440"/>
    </source>
</evidence>
<organism evidence="3 4">
    <name type="scientific">Actinocorallia herbida</name>
    <dbReference type="NCBI Taxonomy" id="58109"/>
    <lineage>
        <taxon>Bacteria</taxon>
        <taxon>Bacillati</taxon>
        <taxon>Actinomycetota</taxon>
        <taxon>Actinomycetes</taxon>
        <taxon>Streptosporangiales</taxon>
        <taxon>Thermomonosporaceae</taxon>
        <taxon>Actinocorallia</taxon>
    </lineage>
</organism>
<evidence type="ECO:0000313" key="4">
    <source>
        <dbReference type="Proteomes" id="UP000272400"/>
    </source>
</evidence>
<accession>A0A3N1D314</accession>
<dbReference type="Pfam" id="PF00440">
    <property type="entry name" value="TetR_N"/>
    <property type="match status" value="1"/>
</dbReference>
<dbReference type="GO" id="GO:0003677">
    <property type="term" value="F:DNA binding"/>
    <property type="evidence" value="ECO:0007669"/>
    <property type="project" value="UniProtKB-KW"/>
</dbReference>
<dbReference type="InterPro" id="IPR001647">
    <property type="entry name" value="HTH_TetR"/>
</dbReference>